<sequence>RNIKESTPQFEFIDNKELRNLIKFLVPEKIFGVGVGLSRVAKSQLKKELAIQNQISKRRKLYESVIDKFLKAEPEERKQMEQVITNLAQHVGGALKSAFKQLKPEQQQLAVKLAPIFMTSEQRTALQQAQLEMSNFGTRIMAQNIKNALKFQPEMEIPKIRAKELFVDSFKIGNQTLNLNAPANTAGSNITPLGGAYRADFTYSFGDINIHVPGGMVANQIDSLHKKVKEELLKAMRSPEIKNEVKKISSNQFWNETDKGRG</sequence>
<organism evidence="1">
    <name type="scientific">marine sediment metagenome</name>
    <dbReference type="NCBI Taxonomy" id="412755"/>
    <lineage>
        <taxon>unclassified sequences</taxon>
        <taxon>metagenomes</taxon>
        <taxon>ecological metagenomes</taxon>
    </lineage>
</organism>
<dbReference type="AlphaFoldDB" id="A0A0F9H8E4"/>
<dbReference type="EMBL" id="LAZR01023603">
    <property type="protein sequence ID" value="KKL77945.1"/>
    <property type="molecule type" value="Genomic_DNA"/>
</dbReference>
<comment type="caution">
    <text evidence="1">The sequence shown here is derived from an EMBL/GenBank/DDBJ whole genome shotgun (WGS) entry which is preliminary data.</text>
</comment>
<evidence type="ECO:0000313" key="1">
    <source>
        <dbReference type="EMBL" id="KKL77945.1"/>
    </source>
</evidence>
<feature type="non-terminal residue" evidence="1">
    <location>
        <position position="1"/>
    </location>
</feature>
<accession>A0A0F9H8E4</accession>
<reference evidence="1" key="1">
    <citation type="journal article" date="2015" name="Nature">
        <title>Complex archaea that bridge the gap between prokaryotes and eukaryotes.</title>
        <authorList>
            <person name="Spang A."/>
            <person name="Saw J.H."/>
            <person name="Jorgensen S.L."/>
            <person name="Zaremba-Niedzwiedzka K."/>
            <person name="Martijn J."/>
            <person name="Lind A.E."/>
            <person name="van Eijk R."/>
            <person name="Schleper C."/>
            <person name="Guy L."/>
            <person name="Ettema T.J."/>
        </authorList>
    </citation>
    <scope>NUCLEOTIDE SEQUENCE</scope>
</reference>
<protein>
    <submittedName>
        <fullName evidence="1">Uncharacterized protein</fullName>
    </submittedName>
</protein>
<gene>
    <name evidence="1" type="ORF">LCGC14_2029780</name>
</gene>
<name>A0A0F9H8E4_9ZZZZ</name>
<proteinExistence type="predicted"/>